<keyword evidence="9" id="KW-0175">Coiled coil</keyword>
<keyword evidence="4" id="KW-0240">DNA-directed RNA polymerase</keyword>
<keyword evidence="5" id="KW-0804">Transcription</keyword>
<evidence type="ECO:0000256" key="6">
    <source>
        <dbReference type="ARBA" id="ARBA00029924"/>
    </source>
</evidence>
<evidence type="ECO:0000256" key="3">
    <source>
        <dbReference type="ARBA" id="ARBA00013725"/>
    </source>
</evidence>
<dbReference type="EMBL" id="PYGC01000006">
    <property type="protein sequence ID" value="PSK82279.1"/>
    <property type="molecule type" value="Genomic_DNA"/>
</dbReference>
<dbReference type="InterPro" id="IPR036161">
    <property type="entry name" value="RPB6/omega-like_sf"/>
</dbReference>
<feature type="coiled-coil region" evidence="9">
    <location>
        <begin position="31"/>
        <end position="66"/>
    </location>
</feature>
<evidence type="ECO:0000313" key="11">
    <source>
        <dbReference type="EMBL" id="PSK82279.1"/>
    </source>
</evidence>
<dbReference type="Proteomes" id="UP000240621">
    <property type="component" value="Unassembled WGS sequence"/>
</dbReference>
<dbReference type="Pfam" id="PF01192">
    <property type="entry name" value="RNA_pol_Rpb6"/>
    <property type="match status" value="1"/>
</dbReference>
<gene>
    <name evidence="11" type="ORF">CLV93_10623</name>
    <name evidence="10" type="ORF">JCM18694_32180</name>
</gene>
<proteinExistence type="inferred from homology"/>
<reference evidence="10 13" key="2">
    <citation type="submission" date="2019-10" db="EMBL/GenBank/DDBJ databases">
        <title>Prolixibacter strains distinguished by the presence of nitrate reductase genes were adept at nitrate-dependent anaerobic corrosion of metallic iron and carbon steel.</title>
        <authorList>
            <person name="Iino T."/>
            <person name="Shono N."/>
            <person name="Ito K."/>
            <person name="Nakamura R."/>
            <person name="Sueoka K."/>
            <person name="Harayama S."/>
            <person name="Ohkuma M."/>
        </authorList>
    </citation>
    <scope>NUCLEOTIDE SEQUENCE [LARGE SCALE GENOMIC DNA]</scope>
    <source>
        <strain evidence="10 13">MIC1-1</strain>
    </source>
</reference>
<accession>A0A2P8CBC1</accession>
<name>A0A2P8CBC1_9BACT</name>
<dbReference type="EC" id="2.7.7.6" evidence="2"/>
<dbReference type="AlphaFoldDB" id="A0A2P8CBC1"/>
<evidence type="ECO:0000313" key="10">
    <source>
        <dbReference type="EMBL" id="GET22972.1"/>
    </source>
</evidence>
<dbReference type="RefSeq" id="WP_106542507.1">
    <property type="nucleotide sequence ID" value="NZ_BLAU01000001.1"/>
</dbReference>
<dbReference type="EMBL" id="BLAU01000001">
    <property type="protein sequence ID" value="GET22972.1"/>
    <property type="molecule type" value="Genomic_DNA"/>
</dbReference>
<comment type="caution">
    <text evidence="11">The sequence shown here is derived from an EMBL/GenBank/DDBJ whole genome shotgun (WGS) entry which is preliminary data.</text>
</comment>
<dbReference type="Gene3D" id="3.90.940.10">
    <property type="match status" value="1"/>
</dbReference>
<evidence type="ECO:0000256" key="7">
    <source>
        <dbReference type="ARBA" id="ARBA00030998"/>
    </source>
</evidence>
<dbReference type="OrthoDB" id="9429628at2"/>
<evidence type="ECO:0000256" key="5">
    <source>
        <dbReference type="ARBA" id="ARBA00023163"/>
    </source>
</evidence>
<reference evidence="11 12" key="1">
    <citation type="submission" date="2018-03" db="EMBL/GenBank/DDBJ databases">
        <title>Genomic Encyclopedia of Archaeal and Bacterial Type Strains, Phase II (KMG-II): from individual species to whole genera.</title>
        <authorList>
            <person name="Goeker M."/>
        </authorList>
    </citation>
    <scope>NUCLEOTIDE SEQUENCE [LARGE SCALE GENOMIC DNA]</scope>
    <source>
        <strain evidence="11 12">DSM 27267</strain>
    </source>
</reference>
<dbReference type="GO" id="GO:0003899">
    <property type="term" value="F:DNA-directed RNA polymerase activity"/>
    <property type="evidence" value="ECO:0007669"/>
    <property type="project" value="UniProtKB-EC"/>
</dbReference>
<comment type="catalytic activity">
    <reaction evidence="8">
        <text>RNA(n) + a ribonucleoside 5'-triphosphate = RNA(n+1) + diphosphate</text>
        <dbReference type="Rhea" id="RHEA:21248"/>
        <dbReference type="Rhea" id="RHEA-COMP:14527"/>
        <dbReference type="Rhea" id="RHEA-COMP:17342"/>
        <dbReference type="ChEBI" id="CHEBI:33019"/>
        <dbReference type="ChEBI" id="CHEBI:61557"/>
        <dbReference type="ChEBI" id="CHEBI:140395"/>
        <dbReference type="EC" id="2.7.7.6"/>
    </reaction>
</comment>
<evidence type="ECO:0000313" key="12">
    <source>
        <dbReference type="Proteomes" id="UP000240621"/>
    </source>
</evidence>
<keyword evidence="13" id="KW-1185">Reference proteome</keyword>
<dbReference type="SMART" id="SM01409">
    <property type="entry name" value="RNA_pol_Rpb6"/>
    <property type="match status" value="1"/>
</dbReference>
<dbReference type="GO" id="GO:0006351">
    <property type="term" value="P:DNA-templated transcription"/>
    <property type="evidence" value="ECO:0007669"/>
    <property type="project" value="InterPro"/>
</dbReference>
<evidence type="ECO:0000256" key="1">
    <source>
        <dbReference type="ARBA" id="ARBA00006711"/>
    </source>
</evidence>
<evidence type="ECO:0000256" key="4">
    <source>
        <dbReference type="ARBA" id="ARBA00022478"/>
    </source>
</evidence>
<evidence type="ECO:0000256" key="8">
    <source>
        <dbReference type="ARBA" id="ARBA00048552"/>
    </source>
</evidence>
<evidence type="ECO:0000313" key="13">
    <source>
        <dbReference type="Proteomes" id="UP000396862"/>
    </source>
</evidence>
<protein>
    <recommendedName>
        <fullName evidence="3">DNA-directed RNA polymerase subunit omega</fullName>
        <ecNumber evidence="2">2.7.7.6</ecNumber>
    </recommendedName>
    <alternativeName>
        <fullName evidence="7">RNA polymerase omega subunit</fullName>
    </alternativeName>
    <alternativeName>
        <fullName evidence="6">Transcriptase subunit omega</fullName>
    </alternativeName>
</protein>
<organism evidence="11 12">
    <name type="scientific">Prolixibacter denitrificans</name>
    <dbReference type="NCBI Taxonomy" id="1541063"/>
    <lineage>
        <taxon>Bacteria</taxon>
        <taxon>Pseudomonadati</taxon>
        <taxon>Bacteroidota</taxon>
        <taxon>Bacteroidia</taxon>
        <taxon>Marinilabiliales</taxon>
        <taxon>Prolixibacteraceae</taxon>
        <taxon>Prolixibacter</taxon>
    </lineage>
</organism>
<sequence>MDYKKTKAPTTTVPRDLQELERGTGNIYESIMVLAKRANQINAELKEELNQKLQEFASYTDNLEEVFENREQIEISRFYERLPKPTLIAYEEMKDDQIYFRNPARDRK</sequence>
<evidence type="ECO:0000256" key="2">
    <source>
        <dbReference type="ARBA" id="ARBA00012418"/>
    </source>
</evidence>
<dbReference type="Proteomes" id="UP000396862">
    <property type="component" value="Unassembled WGS sequence"/>
</dbReference>
<evidence type="ECO:0000256" key="9">
    <source>
        <dbReference type="SAM" id="Coils"/>
    </source>
</evidence>
<dbReference type="GO" id="GO:0003677">
    <property type="term" value="F:DNA binding"/>
    <property type="evidence" value="ECO:0007669"/>
    <property type="project" value="InterPro"/>
</dbReference>
<dbReference type="GO" id="GO:0000428">
    <property type="term" value="C:DNA-directed RNA polymerase complex"/>
    <property type="evidence" value="ECO:0007669"/>
    <property type="project" value="UniProtKB-KW"/>
</dbReference>
<comment type="similarity">
    <text evidence="1">Belongs to the RNA polymerase subunit omega family.</text>
</comment>
<dbReference type="InterPro" id="IPR006110">
    <property type="entry name" value="Pol_omega/Rpo6/RPB6"/>
</dbReference>